<reference evidence="5" key="1">
    <citation type="submission" date="2020-10" db="EMBL/GenBank/DDBJ databases">
        <title>Connecting structure to function with the recovery of over 1000 high-quality activated sludge metagenome-assembled genomes encoding full-length rRNA genes using long-read sequencing.</title>
        <authorList>
            <person name="Singleton C.M."/>
            <person name="Petriglieri F."/>
            <person name="Kristensen J.M."/>
            <person name="Kirkegaard R.H."/>
            <person name="Michaelsen T.Y."/>
            <person name="Andersen M.H."/>
            <person name="Karst S.M."/>
            <person name="Dueholm M.S."/>
            <person name="Nielsen P.H."/>
            <person name="Albertsen M."/>
        </authorList>
    </citation>
    <scope>NUCLEOTIDE SEQUENCE</scope>
    <source>
        <strain evidence="5">Bjer_18-Q3-R1-45_BAT3C.347</strain>
    </source>
</reference>
<dbReference type="InterPro" id="IPR050810">
    <property type="entry name" value="Bact_Secretion_Sys_Channel"/>
</dbReference>
<protein>
    <submittedName>
        <fullName evidence="5">Secretin and TonB N-terminal domain-containing protein</fullName>
    </submittedName>
</protein>
<evidence type="ECO:0000259" key="4">
    <source>
        <dbReference type="SMART" id="SM00965"/>
    </source>
</evidence>
<dbReference type="InterPro" id="IPR038591">
    <property type="entry name" value="NolW-like_sf"/>
</dbReference>
<dbReference type="AlphaFoldDB" id="A0A9D7E331"/>
<dbReference type="Gene3D" id="3.30.1370.120">
    <property type="match status" value="1"/>
</dbReference>
<keyword evidence="1" id="KW-0813">Transport</keyword>
<dbReference type="InterPro" id="IPR005644">
    <property type="entry name" value="NolW-like"/>
</dbReference>
<dbReference type="GO" id="GO:0019867">
    <property type="term" value="C:outer membrane"/>
    <property type="evidence" value="ECO:0007669"/>
    <property type="project" value="InterPro"/>
</dbReference>
<dbReference type="Pfam" id="PF03958">
    <property type="entry name" value="Secretin_N"/>
    <property type="match status" value="1"/>
</dbReference>
<dbReference type="InterPro" id="IPR011990">
    <property type="entry name" value="TPR-like_helical_dom_sf"/>
</dbReference>
<dbReference type="EMBL" id="JADJEV010000005">
    <property type="protein sequence ID" value="MBK6975601.1"/>
    <property type="molecule type" value="Genomic_DNA"/>
</dbReference>
<gene>
    <name evidence="5" type="ORF">IPH26_22530</name>
</gene>
<dbReference type="GO" id="GO:0015627">
    <property type="term" value="C:type II protein secretion system complex"/>
    <property type="evidence" value="ECO:0007669"/>
    <property type="project" value="TreeGrafter"/>
</dbReference>
<dbReference type="PROSITE" id="PS51257">
    <property type="entry name" value="PROKAR_LIPOPROTEIN"/>
    <property type="match status" value="1"/>
</dbReference>
<organism evidence="5 6">
    <name type="scientific">Candidatus Methylophosphatis roskildensis</name>
    <dbReference type="NCBI Taxonomy" id="2899263"/>
    <lineage>
        <taxon>Bacteria</taxon>
        <taxon>Pseudomonadati</taxon>
        <taxon>Pseudomonadota</taxon>
        <taxon>Betaproteobacteria</taxon>
        <taxon>Nitrosomonadales</taxon>
        <taxon>Sterolibacteriaceae</taxon>
        <taxon>Candidatus Methylophosphatis</taxon>
    </lineage>
</organism>
<dbReference type="PANTHER" id="PTHR30332:SF17">
    <property type="entry name" value="TYPE IV PILIATION SYSTEM PROTEIN DR_0774-RELATED"/>
    <property type="match status" value="1"/>
</dbReference>
<accession>A0A9D7E331</accession>
<dbReference type="Pfam" id="PF07660">
    <property type="entry name" value="STN"/>
    <property type="match status" value="1"/>
</dbReference>
<name>A0A9D7E331_9PROT</name>
<keyword evidence="3" id="KW-0998">Cell outer membrane</keyword>
<comment type="caution">
    <text evidence="5">The sequence shown here is derived from an EMBL/GenBank/DDBJ whole genome shotgun (WGS) entry which is preliminary data.</text>
</comment>
<dbReference type="Gene3D" id="3.30.1370.130">
    <property type="match status" value="1"/>
</dbReference>
<dbReference type="Proteomes" id="UP000807785">
    <property type="component" value="Unassembled WGS sequence"/>
</dbReference>
<evidence type="ECO:0000313" key="5">
    <source>
        <dbReference type="EMBL" id="MBK6975601.1"/>
    </source>
</evidence>
<evidence type="ECO:0000256" key="2">
    <source>
        <dbReference type="ARBA" id="ARBA00023136"/>
    </source>
</evidence>
<keyword evidence="2" id="KW-0472">Membrane</keyword>
<evidence type="ECO:0000256" key="3">
    <source>
        <dbReference type="ARBA" id="ARBA00023237"/>
    </source>
</evidence>
<dbReference type="InterPro" id="IPR011662">
    <property type="entry name" value="Secretin/TonB_short_N"/>
</dbReference>
<evidence type="ECO:0000256" key="1">
    <source>
        <dbReference type="ARBA" id="ARBA00022448"/>
    </source>
</evidence>
<evidence type="ECO:0000313" key="6">
    <source>
        <dbReference type="Proteomes" id="UP000807785"/>
    </source>
</evidence>
<feature type="domain" description="Secretin/TonB short N-terminal" evidence="4">
    <location>
        <begin position="217"/>
        <end position="268"/>
    </location>
</feature>
<dbReference type="GO" id="GO:0009306">
    <property type="term" value="P:protein secretion"/>
    <property type="evidence" value="ECO:0007669"/>
    <property type="project" value="TreeGrafter"/>
</dbReference>
<dbReference type="SMART" id="SM00965">
    <property type="entry name" value="STN"/>
    <property type="match status" value="1"/>
</dbReference>
<dbReference type="Gene3D" id="1.25.40.10">
    <property type="entry name" value="Tetratricopeptide repeat domain"/>
    <property type="match status" value="1"/>
</dbReference>
<dbReference type="PANTHER" id="PTHR30332">
    <property type="entry name" value="PROBABLE GENERAL SECRETION PATHWAY PROTEIN D"/>
    <property type="match status" value="1"/>
</dbReference>
<dbReference type="SUPFAM" id="SSF48452">
    <property type="entry name" value="TPR-like"/>
    <property type="match status" value="1"/>
</dbReference>
<proteinExistence type="predicted"/>
<sequence>MIQTRPIAPRRARGLRNGPGIVLAAFLLLGCAAQRMHDEGRALIDEGRVEEGLARLQEASHEDPSNRAIRADLLRNREQAVARLVNSASSERAAERFDVAEALLKRAEGISPNDPKVKAGQDAVNADRRHLAALSEAQSLLAKGDITAAREKVVAVLVEDPSNNRAMSLRRQIEDASARETLTGPTLHNKLRKPVTLQFRDANLKMVLEALSRTSGINVVLDKDVRGDLKVTVFVKDTNVEDTLDLILFQNQLEKKVLGENTVLIYPNTPAKTKDYQDLKIRRFQLANAEVKQAQTALKTLLKTRDVFMDEKTNSLIMRDTPAAVRLAEKVIASLDTAEPEVMLEVEVLEITRSRALDLGLAWPTSLTVSAEPQLIPTDVANITGTSGTTVSTTRSFIQNPNFTLGI</sequence>